<dbReference type="Proteomes" id="UP000166795">
    <property type="component" value="Segment"/>
</dbReference>
<name>E9KLC9_9ADEN</name>
<feature type="region of interest" description="Disordered" evidence="1">
    <location>
        <begin position="1"/>
        <end position="24"/>
    </location>
</feature>
<dbReference type="RefSeq" id="YP_004191844.1">
    <property type="nucleotide sequence ID" value="NC_014969.1"/>
</dbReference>
<sequence>MPPSLPSISVHKQHRSFPTTNSQGEKINSFQVEVYLSEMTTKTFSVRVTNKNALVSHTQLSEGVAADDG</sequence>
<dbReference type="GeneID" id="10172677"/>
<evidence type="ECO:0000313" key="2">
    <source>
        <dbReference type="EMBL" id="ADE58422.1"/>
    </source>
</evidence>
<evidence type="ECO:0000313" key="3">
    <source>
        <dbReference type="Proteomes" id="UP000166795"/>
    </source>
</evidence>
<proteinExistence type="predicted"/>
<protein>
    <submittedName>
        <fullName evidence="2">ORF11A</fullName>
    </submittedName>
</protein>
<evidence type="ECO:0000256" key="1">
    <source>
        <dbReference type="SAM" id="MobiDB-lite"/>
    </source>
</evidence>
<dbReference type="KEGG" id="vg:10172677"/>
<dbReference type="EMBL" id="GU734104">
    <property type="protein sequence ID" value="ADE58422.1"/>
    <property type="molecule type" value="Genomic_DNA"/>
</dbReference>
<accession>E9KLC9</accession>
<organism evidence="2 3">
    <name type="scientific">Fowl aviadenovirus E</name>
    <dbReference type="NCBI Taxonomy" id="190065"/>
    <lineage>
        <taxon>Viruses</taxon>
        <taxon>Varidnaviria</taxon>
        <taxon>Bamfordvirae</taxon>
        <taxon>Preplasmiviricota</taxon>
        <taxon>Polisuviricotina</taxon>
        <taxon>Pharingeaviricetes</taxon>
        <taxon>Rowavirales</taxon>
        <taxon>Adenoviridae</taxon>
        <taxon>Aviadenovirus</taxon>
        <taxon>Aviadenovirus hepatitidis</taxon>
    </lineage>
</organism>
<reference evidence="2 3" key="1">
    <citation type="journal article" date="2011" name="Virus Res.">
        <title>Pathogenicity and complete genome sequence of a fowl adenovirus serotype 8 isolate.</title>
        <authorList>
            <person name="Grgic H."/>
            <person name="Yang D.H."/>
            <person name="Nagy E."/>
        </authorList>
    </citation>
    <scope>NUCLEOTIDE SEQUENCE [LARGE SCALE GENOMIC DNA]</scope>
    <source>
        <strain evidence="2">HG</strain>
    </source>
</reference>